<keyword evidence="4" id="KW-0547">Nucleotide-binding</keyword>
<proteinExistence type="predicted"/>
<sequence length="434" mass="48920">MEDLYHPEVDVEYLEEYVSGGYHPTLIGDRFGSGRYTVVHKLGFGGYSTIWLARDQQRQRYVSLKILTARASSDSREGEVLAHLMKSDLSHVGKQFIPRLLDQFSFHGPNGHHRCLVGEPAGGSIAKAKEDSTDLMFPPDAARSIAAQLLLGLSYLHANGVCHGDLHLRNCLLRIPNFDGLSTAELYKRFGEPIAVPIRRVDGKPGDPHAPPHAIYPMAWSMPAHELDDPEIIISDYGTSFLVARTPSPTLHTPALYSPPEDLFHEPILQPTAADIWTLGVNLYEVLGERPLFETFAWDRDDIVAEIINTLGPPPLRWWNSWAKRAEFFEADGWGPWATDFRRISTPVFRRLRQRLWDMGRGETAPTCQWDVAGGELRALEDLLRAMMAFEPSARPTADQLLRSAYMVQWALPAWERQKSRNHTTPPTDVGITR</sequence>
<name>A0A2V5J783_9EURO</name>
<comment type="catalytic activity">
    <reaction evidence="7">
        <text>L-threonyl-[protein] + ATP = O-phospho-L-threonyl-[protein] + ADP + H(+)</text>
        <dbReference type="Rhea" id="RHEA:46608"/>
        <dbReference type="Rhea" id="RHEA-COMP:11060"/>
        <dbReference type="Rhea" id="RHEA-COMP:11605"/>
        <dbReference type="ChEBI" id="CHEBI:15378"/>
        <dbReference type="ChEBI" id="CHEBI:30013"/>
        <dbReference type="ChEBI" id="CHEBI:30616"/>
        <dbReference type="ChEBI" id="CHEBI:61977"/>
        <dbReference type="ChEBI" id="CHEBI:456216"/>
        <dbReference type="EC" id="2.7.11.1"/>
    </reaction>
</comment>
<feature type="domain" description="Protein kinase" evidence="9">
    <location>
        <begin position="36"/>
        <end position="407"/>
    </location>
</feature>
<accession>A0A2V5J783</accession>
<evidence type="ECO:0000256" key="7">
    <source>
        <dbReference type="ARBA" id="ARBA00047899"/>
    </source>
</evidence>
<keyword evidence="3" id="KW-0808">Transferase</keyword>
<dbReference type="SUPFAM" id="SSF56112">
    <property type="entry name" value="Protein kinase-like (PK-like)"/>
    <property type="match status" value="1"/>
</dbReference>
<dbReference type="Pfam" id="PF00069">
    <property type="entry name" value="Pkinase"/>
    <property type="match status" value="2"/>
</dbReference>
<dbReference type="SMART" id="SM00220">
    <property type="entry name" value="S_TKc"/>
    <property type="match status" value="1"/>
</dbReference>
<evidence type="ECO:0000259" key="9">
    <source>
        <dbReference type="PROSITE" id="PS50011"/>
    </source>
</evidence>
<dbReference type="GO" id="GO:0050684">
    <property type="term" value="P:regulation of mRNA processing"/>
    <property type="evidence" value="ECO:0007669"/>
    <property type="project" value="TreeGrafter"/>
</dbReference>
<evidence type="ECO:0000256" key="4">
    <source>
        <dbReference type="ARBA" id="ARBA00022741"/>
    </source>
</evidence>
<dbReference type="GO" id="GO:0004674">
    <property type="term" value="F:protein serine/threonine kinase activity"/>
    <property type="evidence" value="ECO:0007669"/>
    <property type="project" value="UniProtKB-KW"/>
</dbReference>
<dbReference type="InterPro" id="IPR011009">
    <property type="entry name" value="Kinase-like_dom_sf"/>
</dbReference>
<reference evidence="10 11" key="1">
    <citation type="submission" date="2018-02" db="EMBL/GenBank/DDBJ databases">
        <title>The genomes of Aspergillus section Nigri reveals drivers in fungal speciation.</title>
        <authorList>
            <consortium name="DOE Joint Genome Institute"/>
            <person name="Vesth T.C."/>
            <person name="Nybo J."/>
            <person name="Theobald S."/>
            <person name="Brandl J."/>
            <person name="Frisvad J.C."/>
            <person name="Nielsen K.F."/>
            <person name="Lyhne E.K."/>
            <person name="Kogle M.E."/>
            <person name="Kuo A."/>
            <person name="Riley R."/>
            <person name="Clum A."/>
            <person name="Nolan M."/>
            <person name="Lipzen A."/>
            <person name="Salamov A."/>
            <person name="Henrissat B."/>
            <person name="Wiebenga A."/>
            <person name="De vries R.P."/>
            <person name="Grigoriev I.V."/>
            <person name="Mortensen U.H."/>
            <person name="Andersen M.R."/>
            <person name="Baker S.E."/>
        </authorList>
    </citation>
    <scope>NUCLEOTIDE SEQUENCE [LARGE SCALE GENOMIC DNA]</scope>
    <source>
        <strain evidence="10 11">CBS 114.80</strain>
    </source>
</reference>
<dbReference type="Proteomes" id="UP000248817">
    <property type="component" value="Unassembled WGS sequence"/>
</dbReference>
<evidence type="ECO:0000256" key="6">
    <source>
        <dbReference type="ARBA" id="ARBA00022840"/>
    </source>
</evidence>
<keyword evidence="11" id="KW-1185">Reference proteome</keyword>
<dbReference type="InterPro" id="IPR051334">
    <property type="entry name" value="SRPK"/>
</dbReference>
<keyword evidence="6" id="KW-0067">ATP-binding</keyword>
<evidence type="ECO:0000256" key="1">
    <source>
        <dbReference type="ARBA" id="ARBA00012513"/>
    </source>
</evidence>
<evidence type="ECO:0000313" key="10">
    <source>
        <dbReference type="EMBL" id="PYI33757.1"/>
    </source>
</evidence>
<evidence type="ECO:0000256" key="3">
    <source>
        <dbReference type="ARBA" id="ARBA00022679"/>
    </source>
</evidence>
<dbReference type="PANTHER" id="PTHR47634">
    <property type="entry name" value="PROTEIN KINASE DOMAIN-CONTAINING PROTEIN-RELATED"/>
    <property type="match status" value="1"/>
</dbReference>
<dbReference type="AlphaFoldDB" id="A0A2V5J783"/>
<dbReference type="Gene3D" id="1.10.510.10">
    <property type="entry name" value="Transferase(Phosphotransferase) domain 1"/>
    <property type="match status" value="1"/>
</dbReference>
<keyword evidence="5 10" id="KW-0418">Kinase</keyword>
<dbReference type="GO" id="GO:0005524">
    <property type="term" value="F:ATP binding"/>
    <property type="evidence" value="ECO:0007669"/>
    <property type="project" value="UniProtKB-KW"/>
</dbReference>
<dbReference type="InterPro" id="IPR000719">
    <property type="entry name" value="Prot_kinase_dom"/>
</dbReference>
<dbReference type="GO" id="GO:0000245">
    <property type="term" value="P:spliceosomal complex assembly"/>
    <property type="evidence" value="ECO:0007669"/>
    <property type="project" value="TreeGrafter"/>
</dbReference>
<evidence type="ECO:0000256" key="5">
    <source>
        <dbReference type="ARBA" id="ARBA00022777"/>
    </source>
</evidence>
<dbReference type="PROSITE" id="PS50011">
    <property type="entry name" value="PROTEIN_KINASE_DOM"/>
    <property type="match status" value="1"/>
</dbReference>
<protein>
    <recommendedName>
        <fullName evidence="1">non-specific serine/threonine protein kinase</fullName>
        <ecNumber evidence="1">2.7.11.1</ecNumber>
    </recommendedName>
</protein>
<dbReference type="PANTHER" id="PTHR47634:SF9">
    <property type="entry name" value="PROTEIN KINASE DOMAIN-CONTAINING PROTEIN-RELATED"/>
    <property type="match status" value="1"/>
</dbReference>
<evidence type="ECO:0000313" key="11">
    <source>
        <dbReference type="Proteomes" id="UP000248817"/>
    </source>
</evidence>
<organism evidence="10 11">
    <name type="scientific">Aspergillus indologenus CBS 114.80</name>
    <dbReference type="NCBI Taxonomy" id="1450541"/>
    <lineage>
        <taxon>Eukaryota</taxon>
        <taxon>Fungi</taxon>
        <taxon>Dikarya</taxon>
        <taxon>Ascomycota</taxon>
        <taxon>Pezizomycotina</taxon>
        <taxon>Eurotiomycetes</taxon>
        <taxon>Eurotiomycetidae</taxon>
        <taxon>Eurotiales</taxon>
        <taxon>Aspergillaceae</taxon>
        <taxon>Aspergillus</taxon>
        <taxon>Aspergillus subgen. Circumdati</taxon>
    </lineage>
</organism>
<gene>
    <name evidence="10" type="ORF">BP00DRAFT_115117</name>
</gene>
<evidence type="ECO:0000256" key="2">
    <source>
        <dbReference type="ARBA" id="ARBA00022527"/>
    </source>
</evidence>
<keyword evidence="2" id="KW-0723">Serine/threonine-protein kinase</keyword>
<dbReference type="EC" id="2.7.11.1" evidence="1"/>
<evidence type="ECO:0000256" key="8">
    <source>
        <dbReference type="ARBA" id="ARBA00048679"/>
    </source>
</evidence>
<dbReference type="Gene3D" id="3.30.200.20">
    <property type="entry name" value="Phosphorylase Kinase, domain 1"/>
    <property type="match status" value="1"/>
</dbReference>
<dbReference type="EMBL" id="KZ825482">
    <property type="protein sequence ID" value="PYI33757.1"/>
    <property type="molecule type" value="Genomic_DNA"/>
</dbReference>
<comment type="catalytic activity">
    <reaction evidence="8">
        <text>L-seryl-[protein] + ATP = O-phospho-L-seryl-[protein] + ADP + H(+)</text>
        <dbReference type="Rhea" id="RHEA:17989"/>
        <dbReference type="Rhea" id="RHEA-COMP:9863"/>
        <dbReference type="Rhea" id="RHEA-COMP:11604"/>
        <dbReference type="ChEBI" id="CHEBI:15378"/>
        <dbReference type="ChEBI" id="CHEBI:29999"/>
        <dbReference type="ChEBI" id="CHEBI:30616"/>
        <dbReference type="ChEBI" id="CHEBI:83421"/>
        <dbReference type="ChEBI" id="CHEBI:456216"/>
        <dbReference type="EC" id="2.7.11.1"/>
    </reaction>
</comment>